<protein>
    <submittedName>
        <fullName evidence="2">Uncharacterized protein</fullName>
    </submittedName>
</protein>
<accession>A0AAF0YC23</accession>
<dbReference type="Proteomes" id="UP000827549">
    <property type="component" value="Chromosome 5"/>
</dbReference>
<evidence type="ECO:0000313" key="3">
    <source>
        <dbReference type="Proteomes" id="UP000827549"/>
    </source>
</evidence>
<gene>
    <name evidence="2" type="ORF">LOC62_05G007227</name>
</gene>
<proteinExistence type="predicted"/>
<dbReference type="GeneID" id="87810400"/>
<evidence type="ECO:0000256" key="1">
    <source>
        <dbReference type="SAM" id="MobiDB-lite"/>
    </source>
</evidence>
<feature type="region of interest" description="Disordered" evidence="1">
    <location>
        <begin position="75"/>
        <end position="112"/>
    </location>
</feature>
<name>A0AAF0YC23_9TREE</name>
<evidence type="ECO:0000313" key="2">
    <source>
        <dbReference type="EMBL" id="WOO83707.1"/>
    </source>
</evidence>
<dbReference type="EMBL" id="CP086718">
    <property type="protein sequence ID" value="WOO83707.1"/>
    <property type="molecule type" value="Genomic_DNA"/>
</dbReference>
<reference evidence="2" key="1">
    <citation type="submission" date="2023-10" db="EMBL/GenBank/DDBJ databases">
        <authorList>
            <person name="Noh H."/>
        </authorList>
    </citation>
    <scope>NUCLEOTIDE SEQUENCE</scope>
    <source>
        <strain evidence="2">DUCC4014</strain>
    </source>
</reference>
<dbReference type="AlphaFoldDB" id="A0AAF0YC23"/>
<dbReference type="RefSeq" id="XP_062629733.1">
    <property type="nucleotide sequence ID" value="XM_062773749.1"/>
</dbReference>
<keyword evidence="3" id="KW-1185">Reference proteome</keyword>
<feature type="region of interest" description="Disordered" evidence="1">
    <location>
        <begin position="129"/>
        <end position="184"/>
    </location>
</feature>
<organism evidence="2 3">
    <name type="scientific">Vanrija pseudolonga</name>
    <dbReference type="NCBI Taxonomy" id="143232"/>
    <lineage>
        <taxon>Eukaryota</taxon>
        <taxon>Fungi</taxon>
        <taxon>Dikarya</taxon>
        <taxon>Basidiomycota</taxon>
        <taxon>Agaricomycotina</taxon>
        <taxon>Tremellomycetes</taxon>
        <taxon>Trichosporonales</taxon>
        <taxon>Trichosporonaceae</taxon>
        <taxon>Vanrija</taxon>
    </lineage>
</organism>
<sequence>MGPPPPTPILHAPGAVNAEATEGERARLLHKRLPATPPELPTKTTFSSEAEVVPVLFHTAQSYVPRTRATVRGVFKNNDSDTDSYETETIRTPPPRPPGRAALRGEDSDDDDTVPAALRAVLFRAMKKSPSMVSDDDEPEVQPEPIFQPSVLLPRPVAPGSPPTVRVRLRSKTPSMSPKPEPALPLHEVVLAPE</sequence>